<proteinExistence type="predicted"/>
<name>A0A8X6TGU4_NEPPI</name>
<protein>
    <submittedName>
        <fullName evidence="1">Uncharacterized protein</fullName>
    </submittedName>
</protein>
<keyword evidence="2" id="KW-1185">Reference proteome</keyword>
<organism evidence="1 2">
    <name type="scientific">Nephila pilipes</name>
    <name type="common">Giant wood spider</name>
    <name type="synonym">Nephila maculata</name>
    <dbReference type="NCBI Taxonomy" id="299642"/>
    <lineage>
        <taxon>Eukaryota</taxon>
        <taxon>Metazoa</taxon>
        <taxon>Ecdysozoa</taxon>
        <taxon>Arthropoda</taxon>
        <taxon>Chelicerata</taxon>
        <taxon>Arachnida</taxon>
        <taxon>Araneae</taxon>
        <taxon>Araneomorphae</taxon>
        <taxon>Entelegynae</taxon>
        <taxon>Araneoidea</taxon>
        <taxon>Nephilidae</taxon>
        <taxon>Nephila</taxon>
    </lineage>
</organism>
<comment type="caution">
    <text evidence="1">The sequence shown here is derived from an EMBL/GenBank/DDBJ whole genome shotgun (WGS) entry which is preliminary data.</text>
</comment>
<sequence>MDESDLLSPKNRYHLKLENPVLAGDRPIPLTTSSGGDVCLIWGGKGIQPQGGESFVVLCKPPSKCRCLYFCLVACGGTAKYYNVLCMKSVFNVAC</sequence>
<dbReference type="Proteomes" id="UP000887013">
    <property type="component" value="Unassembled WGS sequence"/>
</dbReference>
<evidence type="ECO:0000313" key="2">
    <source>
        <dbReference type="Proteomes" id="UP000887013"/>
    </source>
</evidence>
<dbReference type="EMBL" id="BMAW01008331">
    <property type="protein sequence ID" value="GFT08112.1"/>
    <property type="molecule type" value="Genomic_DNA"/>
</dbReference>
<gene>
    <name evidence="1" type="ORF">NPIL_1781</name>
</gene>
<evidence type="ECO:0000313" key="1">
    <source>
        <dbReference type="EMBL" id="GFT08112.1"/>
    </source>
</evidence>
<reference evidence="1" key="1">
    <citation type="submission" date="2020-08" db="EMBL/GenBank/DDBJ databases">
        <title>Multicomponent nature underlies the extraordinary mechanical properties of spider dragline silk.</title>
        <authorList>
            <person name="Kono N."/>
            <person name="Nakamura H."/>
            <person name="Mori M."/>
            <person name="Yoshida Y."/>
            <person name="Ohtoshi R."/>
            <person name="Malay A.D."/>
            <person name="Moran D.A.P."/>
            <person name="Tomita M."/>
            <person name="Numata K."/>
            <person name="Arakawa K."/>
        </authorList>
    </citation>
    <scope>NUCLEOTIDE SEQUENCE</scope>
</reference>
<dbReference type="AlphaFoldDB" id="A0A8X6TGU4"/>
<accession>A0A8X6TGU4</accession>